<dbReference type="Pfam" id="PF18962">
    <property type="entry name" value="Por_Secre_tail"/>
    <property type="match status" value="1"/>
</dbReference>
<name>A0A1W6MPB3_9FLAO</name>
<dbReference type="EMBL" id="CP019344">
    <property type="protein sequence ID" value="ARN79441.1"/>
    <property type="molecule type" value="Genomic_DNA"/>
</dbReference>
<dbReference type="InterPro" id="IPR013320">
    <property type="entry name" value="ConA-like_dom_sf"/>
</dbReference>
<dbReference type="Gene3D" id="2.60.120.200">
    <property type="match status" value="1"/>
</dbReference>
<dbReference type="Proteomes" id="UP000193431">
    <property type="component" value="Chromosome"/>
</dbReference>
<sequence>MMIKNTLLLLYVFCFSQVLNAQQMPIDFSDTQDVFTGFSGTNFTRVSDPQNGSNDVGRFQNSGGAPFEGAFIDLIRPVDLDVNKIVNMRVYITDNLTHTILLKMEQGTGQDVEVPVGISAGNQNSWIDLSFDFANAIVSGTNTSINADEEYSRVTFFFDPSFNQAGIFLVDDIDDGSTPTDPNVIDIEYTDLVWSDEFDSPSNTQVPINSSNWFHQTQLPAGGSWFNGEVQHYTDRLTNSYMQDGFLHIVAKRETFTDQGETKQFTSARLNSKFAFTYGRVDVRAKLPFGDGTWPAIWTLGKNVNEAGGFWQPQFGNVDWPFCGEIDIMEHGLGATNHVSSALHTPSSFGNTQNVRERVLNDVANNFYVYSMNWSPNQITFLIDDVPFYTYNPAIKDQNTWPFDADQYMLLNVAMGGIAGGIDPNFQEDDMVIDYVRVYQNTASIEEDFKSEVKLFPNPVDEVLNIQSLEPVQTATLFDLVGTQVLELKNVDRQIDLQSLDSGIYLLQLEIDGRLVTRKVVKR</sequence>
<dbReference type="NCBIfam" id="TIGR04183">
    <property type="entry name" value="Por_Secre_tail"/>
    <property type="match status" value="1"/>
</dbReference>
<dbReference type="PANTHER" id="PTHR10963:SF55">
    <property type="entry name" value="GLYCOSIDE HYDROLASE FAMILY 16 PROTEIN"/>
    <property type="match status" value="1"/>
</dbReference>
<accession>A0A1W6MPB3</accession>
<dbReference type="STRING" id="331648.BST97_09915"/>
<comment type="similarity">
    <text evidence="1">Belongs to the glycosyl hydrolase 16 family.</text>
</comment>
<reference evidence="5 6" key="1">
    <citation type="submission" date="2016-11" db="EMBL/GenBank/DDBJ databases">
        <title>Trade-off between light-utilization and light-protection in marine flavobacteria.</title>
        <authorList>
            <person name="Kumagai Y."/>
        </authorList>
    </citation>
    <scope>NUCLEOTIDE SEQUENCE [LARGE SCALE GENOMIC DNA]</scope>
    <source>
        <strain evidence="5 6">JCM 13191</strain>
    </source>
</reference>
<gene>
    <name evidence="5" type="ORF">BST97_09915</name>
</gene>
<evidence type="ECO:0000256" key="1">
    <source>
        <dbReference type="ARBA" id="ARBA00006865"/>
    </source>
</evidence>
<evidence type="ECO:0000259" key="4">
    <source>
        <dbReference type="PROSITE" id="PS51762"/>
    </source>
</evidence>
<dbReference type="GO" id="GO:0005975">
    <property type="term" value="P:carbohydrate metabolic process"/>
    <property type="evidence" value="ECO:0007669"/>
    <property type="project" value="InterPro"/>
</dbReference>
<dbReference type="PANTHER" id="PTHR10963">
    <property type="entry name" value="GLYCOSYL HYDROLASE-RELATED"/>
    <property type="match status" value="1"/>
</dbReference>
<evidence type="ECO:0000256" key="2">
    <source>
        <dbReference type="ARBA" id="ARBA00022729"/>
    </source>
</evidence>
<dbReference type="InterPro" id="IPR026444">
    <property type="entry name" value="Secre_tail"/>
</dbReference>
<evidence type="ECO:0000256" key="3">
    <source>
        <dbReference type="SAM" id="SignalP"/>
    </source>
</evidence>
<dbReference type="CDD" id="cd08023">
    <property type="entry name" value="GH16_laminarinase_like"/>
    <property type="match status" value="1"/>
</dbReference>
<evidence type="ECO:0000313" key="5">
    <source>
        <dbReference type="EMBL" id="ARN79441.1"/>
    </source>
</evidence>
<feature type="chain" id="PRO_5012574448" evidence="3">
    <location>
        <begin position="22"/>
        <end position="523"/>
    </location>
</feature>
<dbReference type="Pfam" id="PF00722">
    <property type="entry name" value="Glyco_hydro_16"/>
    <property type="match status" value="1"/>
</dbReference>
<dbReference type="InterPro" id="IPR050546">
    <property type="entry name" value="Glycosyl_Hydrlase_16"/>
</dbReference>
<keyword evidence="2 3" id="KW-0732">Signal</keyword>
<feature type="signal peptide" evidence="3">
    <location>
        <begin position="1"/>
        <end position="21"/>
    </location>
</feature>
<keyword evidence="6" id="KW-1185">Reference proteome</keyword>
<dbReference type="PROSITE" id="PS51762">
    <property type="entry name" value="GH16_2"/>
    <property type="match status" value="1"/>
</dbReference>
<dbReference type="SUPFAM" id="SSF49899">
    <property type="entry name" value="Concanavalin A-like lectins/glucanases"/>
    <property type="match status" value="1"/>
</dbReference>
<dbReference type="InterPro" id="IPR000757">
    <property type="entry name" value="Beta-glucanase-like"/>
</dbReference>
<dbReference type="RefSeq" id="WP_245833533.1">
    <property type="nucleotide sequence ID" value="NZ_CP019344.1"/>
</dbReference>
<feature type="domain" description="GH16" evidence="4">
    <location>
        <begin position="171"/>
        <end position="444"/>
    </location>
</feature>
<evidence type="ECO:0000313" key="6">
    <source>
        <dbReference type="Proteomes" id="UP000193431"/>
    </source>
</evidence>
<dbReference type="GO" id="GO:0004553">
    <property type="term" value="F:hydrolase activity, hydrolyzing O-glycosyl compounds"/>
    <property type="evidence" value="ECO:0007669"/>
    <property type="project" value="InterPro"/>
</dbReference>
<proteinExistence type="inferred from homology"/>
<organism evidence="5 6">
    <name type="scientific">Nonlabens spongiae</name>
    <dbReference type="NCBI Taxonomy" id="331648"/>
    <lineage>
        <taxon>Bacteria</taxon>
        <taxon>Pseudomonadati</taxon>
        <taxon>Bacteroidota</taxon>
        <taxon>Flavobacteriia</taxon>
        <taxon>Flavobacteriales</taxon>
        <taxon>Flavobacteriaceae</taxon>
        <taxon>Nonlabens</taxon>
    </lineage>
</organism>
<protein>
    <submittedName>
        <fullName evidence="5">Beta-glucanase</fullName>
    </submittedName>
</protein>
<dbReference type="AlphaFoldDB" id="A0A1W6MPB3"/>